<gene>
    <name evidence="7" type="ORF">SAMN05444714_2176</name>
</gene>
<protein>
    <submittedName>
        <fullName evidence="7">Demethylspheroidene O-methyltransferase</fullName>
    </submittedName>
</protein>
<dbReference type="EMBL" id="FOZM01000002">
    <property type="protein sequence ID" value="SFS19429.1"/>
    <property type="molecule type" value="Genomic_DNA"/>
</dbReference>
<reference evidence="7 8" key="1">
    <citation type="submission" date="2016-10" db="EMBL/GenBank/DDBJ databases">
        <authorList>
            <person name="de Groot N.N."/>
        </authorList>
    </citation>
    <scope>NUCLEOTIDE SEQUENCE [LARGE SCALE GENOMIC DNA]</scope>
    <source>
        <strain evidence="7 8">DSM 29433</strain>
    </source>
</reference>
<evidence type="ECO:0000313" key="7">
    <source>
        <dbReference type="EMBL" id="SFS19429.1"/>
    </source>
</evidence>
<dbReference type="InterPro" id="IPR029063">
    <property type="entry name" value="SAM-dependent_MTases_sf"/>
</dbReference>
<keyword evidence="3" id="KW-0949">S-adenosyl-L-methionine</keyword>
<dbReference type="OrthoDB" id="7418600at2"/>
<dbReference type="GO" id="GO:0008171">
    <property type="term" value="F:O-methyltransferase activity"/>
    <property type="evidence" value="ECO:0007669"/>
    <property type="project" value="InterPro"/>
</dbReference>
<dbReference type="AlphaFoldDB" id="A0A1I6MUW1"/>
<evidence type="ECO:0000256" key="1">
    <source>
        <dbReference type="ARBA" id="ARBA00022603"/>
    </source>
</evidence>
<dbReference type="RefSeq" id="WP_090208187.1">
    <property type="nucleotide sequence ID" value="NZ_FOZM01000002.1"/>
</dbReference>
<sequence>MKDIAAATPTEPPPAGARRPSRKWARLMASRGFQRWAARFPFTRKIVRAEGEAMFDLVAGFCHSQILQAFVRLELPQKLLREEMSLPALAQETRIPPDRLKVLLSGAIALGLLKLRRTGYYALSRRGAALAGVPGLSGMIDHHDILYLDLADPVAFFRGETETELADFWPYVFGAGGASNPETAARYSRLMADSQVLVAEDTLAMVDFSHASHVMDVGGGTGAFLTALGQAHRSVALTLFDLPAVAGAAEQRFRAASLAKTVDIVPGSFRDDALPQGADHITLVRVLYDHTDDTVANLLKSVFAALPAGGRIIISEPMTGGEEPQKAGDAYFALYCMAMRTGRARSSAEIGALLTDAGFGEISQPRAPRPYVTSVIVGVKPD</sequence>
<dbReference type="Gene3D" id="1.10.287.1350">
    <property type="match status" value="1"/>
</dbReference>
<dbReference type="InterPro" id="IPR016461">
    <property type="entry name" value="COMT-like"/>
</dbReference>
<dbReference type="SUPFAM" id="SSF53335">
    <property type="entry name" value="S-adenosyl-L-methionine-dependent methyltransferases"/>
    <property type="match status" value="1"/>
</dbReference>
<evidence type="ECO:0000259" key="5">
    <source>
        <dbReference type="Pfam" id="PF00891"/>
    </source>
</evidence>
<dbReference type="PIRSF" id="PIRSF005739">
    <property type="entry name" value="O-mtase"/>
    <property type="match status" value="1"/>
</dbReference>
<dbReference type="Gene3D" id="1.10.10.10">
    <property type="entry name" value="Winged helix-like DNA-binding domain superfamily/Winged helix DNA-binding domain"/>
    <property type="match status" value="1"/>
</dbReference>
<dbReference type="SUPFAM" id="SSF46785">
    <property type="entry name" value="Winged helix' DNA-binding domain"/>
    <property type="match status" value="1"/>
</dbReference>
<organism evidence="7 8">
    <name type="scientific">Yoonia litorea</name>
    <dbReference type="NCBI Taxonomy" id="1123755"/>
    <lineage>
        <taxon>Bacteria</taxon>
        <taxon>Pseudomonadati</taxon>
        <taxon>Pseudomonadota</taxon>
        <taxon>Alphaproteobacteria</taxon>
        <taxon>Rhodobacterales</taxon>
        <taxon>Paracoccaceae</taxon>
        <taxon>Yoonia</taxon>
    </lineage>
</organism>
<dbReference type="STRING" id="1123755.SAMN05444714_2176"/>
<dbReference type="GO" id="GO:0046983">
    <property type="term" value="F:protein dimerization activity"/>
    <property type="evidence" value="ECO:0007669"/>
    <property type="project" value="InterPro"/>
</dbReference>
<dbReference type="PROSITE" id="PS51683">
    <property type="entry name" value="SAM_OMT_II"/>
    <property type="match status" value="1"/>
</dbReference>
<dbReference type="Pfam" id="PF08100">
    <property type="entry name" value="Dimerisation"/>
    <property type="match status" value="1"/>
</dbReference>
<accession>A0A1I6MUW1</accession>
<dbReference type="InterPro" id="IPR001077">
    <property type="entry name" value="COMT_C"/>
</dbReference>
<keyword evidence="8" id="KW-1185">Reference proteome</keyword>
<evidence type="ECO:0000256" key="3">
    <source>
        <dbReference type="ARBA" id="ARBA00022691"/>
    </source>
</evidence>
<feature type="region of interest" description="Disordered" evidence="4">
    <location>
        <begin position="1"/>
        <end position="21"/>
    </location>
</feature>
<dbReference type="InterPro" id="IPR012967">
    <property type="entry name" value="COMT_dimerisation"/>
</dbReference>
<dbReference type="InterPro" id="IPR036390">
    <property type="entry name" value="WH_DNA-bd_sf"/>
</dbReference>
<dbReference type="Proteomes" id="UP000198926">
    <property type="component" value="Unassembled WGS sequence"/>
</dbReference>
<evidence type="ECO:0000259" key="6">
    <source>
        <dbReference type="Pfam" id="PF08100"/>
    </source>
</evidence>
<evidence type="ECO:0000313" key="8">
    <source>
        <dbReference type="Proteomes" id="UP000198926"/>
    </source>
</evidence>
<feature type="domain" description="O-methyltransferase C-terminal" evidence="5">
    <location>
        <begin position="147"/>
        <end position="359"/>
    </location>
</feature>
<keyword evidence="2 7" id="KW-0808">Transferase</keyword>
<dbReference type="PANTHER" id="PTHR43712:SF2">
    <property type="entry name" value="O-METHYLTRANSFERASE CICE"/>
    <property type="match status" value="1"/>
</dbReference>
<dbReference type="GO" id="GO:0032259">
    <property type="term" value="P:methylation"/>
    <property type="evidence" value="ECO:0007669"/>
    <property type="project" value="UniProtKB-KW"/>
</dbReference>
<evidence type="ECO:0000256" key="2">
    <source>
        <dbReference type="ARBA" id="ARBA00022679"/>
    </source>
</evidence>
<feature type="domain" description="O-methyltransferase dimerisation" evidence="6">
    <location>
        <begin position="56"/>
        <end position="129"/>
    </location>
</feature>
<dbReference type="InterPro" id="IPR036388">
    <property type="entry name" value="WH-like_DNA-bd_sf"/>
</dbReference>
<dbReference type="Pfam" id="PF00891">
    <property type="entry name" value="Methyltransf_2"/>
    <property type="match status" value="1"/>
</dbReference>
<name>A0A1I6MUW1_9RHOB</name>
<dbReference type="CDD" id="cd02440">
    <property type="entry name" value="AdoMet_MTases"/>
    <property type="match status" value="1"/>
</dbReference>
<dbReference type="PANTHER" id="PTHR43712">
    <property type="entry name" value="PUTATIVE (AFU_ORTHOLOGUE AFUA_4G14580)-RELATED"/>
    <property type="match status" value="1"/>
</dbReference>
<evidence type="ECO:0000256" key="4">
    <source>
        <dbReference type="SAM" id="MobiDB-lite"/>
    </source>
</evidence>
<proteinExistence type="predicted"/>
<keyword evidence="1 7" id="KW-0489">Methyltransferase</keyword>
<dbReference type="Gene3D" id="3.40.50.150">
    <property type="entry name" value="Vaccinia Virus protein VP39"/>
    <property type="match status" value="1"/>
</dbReference>